<sequence length="254" mass="28224">MQRDYGIVIPYSKIFADAKDSLYEYQAAQKANKPELAILDPSRWSPPPVHLLIENFDRALFHETSCAGIGVVIRNATGKVVGALSERINLPPTVEDVEALACRGATVLRLNWACTMWFSKDSATVINHLQEDTPCLASFDDTSLFCKATPGECHRLLDILAKYEAASSQAINHQKTSFFFSHNTRHAVKKEIRGLMGAQIMTGCEKYLGLPMVGGRSKVSTFKELQEKVTKRVTGWKEKHISKAGREVLIKTVA</sequence>
<dbReference type="Pfam" id="PF13456">
    <property type="entry name" value="RVT_3"/>
    <property type="match status" value="1"/>
</dbReference>
<dbReference type="GO" id="GO:0004523">
    <property type="term" value="F:RNA-DNA hybrid ribonuclease activity"/>
    <property type="evidence" value="ECO:0007669"/>
    <property type="project" value="InterPro"/>
</dbReference>
<dbReference type="InterPro" id="IPR002156">
    <property type="entry name" value="RNaseH_domain"/>
</dbReference>
<accession>A0AAW2BPF6</accession>
<dbReference type="PANTHER" id="PTHR33116">
    <property type="entry name" value="REVERSE TRANSCRIPTASE ZINC-BINDING DOMAIN-CONTAINING PROTEIN-RELATED-RELATED"/>
    <property type="match status" value="1"/>
</dbReference>
<gene>
    <name evidence="2" type="ORF">SO802_028084</name>
</gene>
<reference evidence="2 3" key="1">
    <citation type="submission" date="2024-01" db="EMBL/GenBank/DDBJ databases">
        <title>A telomere-to-telomere, gap-free genome of sweet tea (Lithocarpus litseifolius).</title>
        <authorList>
            <person name="Zhou J."/>
        </authorList>
    </citation>
    <scope>NUCLEOTIDE SEQUENCE [LARGE SCALE GENOMIC DNA]</scope>
    <source>
        <strain evidence="2">Zhou-2022a</strain>
        <tissue evidence="2">Leaf</tissue>
    </source>
</reference>
<comment type="caution">
    <text evidence="2">The sequence shown here is derived from an EMBL/GenBank/DDBJ whole genome shotgun (WGS) entry which is preliminary data.</text>
</comment>
<dbReference type="CDD" id="cd06222">
    <property type="entry name" value="RNase_H_like"/>
    <property type="match status" value="1"/>
</dbReference>
<organism evidence="2 3">
    <name type="scientific">Lithocarpus litseifolius</name>
    <dbReference type="NCBI Taxonomy" id="425828"/>
    <lineage>
        <taxon>Eukaryota</taxon>
        <taxon>Viridiplantae</taxon>
        <taxon>Streptophyta</taxon>
        <taxon>Embryophyta</taxon>
        <taxon>Tracheophyta</taxon>
        <taxon>Spermatophyta</taxon>
        <taxon>Magnoliopsida</taxon>
        <taxon>eudicotyledons</taxon>
        <taxon>Gunneridae</taxon>
        <taxon>Pentapetalae</taxon>
        <taxon>rosids</taxon>
        <taxon>fabids</taxon>
        <taxon>Fagales</taxon>
        <taxon>Fagaceae</taxon>
        <taxon>Lithocarpus</taxon>
    </lineage>
</organism>
<feature type="domain" description="RNase H type-1" evidence="1">
    <location>
        <begin position="55"/>
        <end position="134"/>
    </location>
</feature>
<name>A0AAW2BPF6_9ROSI</name>
<keyword evidence="3" id="KW-1185">Reference proteome</keyword>
<proteinExistence type="predicted"/>
<dbReference type="GO" id="GO:0003676">
    <property type="term" value="F:nucleic acid binding"/>
    <property type="evidence" value="ECO:0007669"/>
    <property type="project" value="InterPro"/>
</dbReference>
<dbReference type="InterPro" id="IPR044730">
    <property type="entry name" value="RNase_H-like_dom_plant"/>
</dbReference>
<dbReference type="EMBL" id="JAZDWU010000010">
    <property type="protein sequence ID" value="KAK9987845.1"/>
    <property type="molecule type" value="Genomic_DNA"/>
</dbReference>
<dbReference type="PANTHER" id="PTHR33116:SF86">
    <property type="entry name" value="REVERSE TRANSCRIPTASE DOMAIN-CONTAINING PROTEIN"/>
    <property type="match status" value="1"/>
</dbReference>
<evidence type="ECO:0000313" key="3">
    <source>
        <dbReference type="Proteomes" id="UP001459277"/>
    </source>
</evidence>
<evidence type="ECO:0000313" key="2">
    <source>
        <dbReference type="EMBL" id="KAK9987845.1"/>
    </source>
</evidence>
<protein>
    <recommendedName>
        <fullName evidence="1">RNase H type-1 domain-containing protein</fullName>
    </recommendedName>
</protein>
<dbReference type="AlphaFoldDB" id="A0AAW2BPF6"/>
<evidence type="ECO:0000259" key="1">
    <source>
        <dbReference type="Pfam" id="PF13456"/>
    </source>
</evidence>
<dbReference type="Proteomes" id="UP001459277">
    <property type="component" value="Unassembled WGS sequence"/>
</dbReference>